<dbReference type="OrthoDB" id="183610at1762"/>
<reference evidence="1 2" key="1">
    <citation type="submission" date="2019-09" db="EMBL/GenBank/DDBJ databases">
        <title>Report of infection by Mycobacterium simiae a patient suffering from pulmonary tuberculosis.</title>
        <authorList>
            <person name="Mohanty P.S."/>
            <person name="Bansal A.K."/>
            <person name="Singh H."/>
            <person name="Sharma S."/>
            <person name="Patil S.A."/>
            <person name="Upadhaya P."/>
            <person name="Singh P.K."/>
            <person name="Kumar D."/>
            <person name="Kumar S."/>
            <person name="Singh R.K."/>
            <person name="Chaudhary B."/>
        </authorList>
    </citation>
    <scope>NUCLEOTIDE SEQUENCE [LARGE SCALE GENOMIC DNA]</scope>
    <source>
        <strain evidence="1 2">JAL-560-SIM</strain>
    </source>
</reference>
<proteinExistence type="predicted"/>
<accession>A0A5B1BHR5</accession>
<evidence type="ECO:0000313" key="2">
    <source>
        <dbReference type="Proteomes" id="UP000324701"/>
    </source>
</evidence>
<dbReference type="AlphaFoldDB" id="A0A5B1BHR5"/>
<sequence>MTGGYWDELPDDQRALLSKLAWRYLRRRTIPDHETACELLAWQQLDIEITDAHGRWLEKVKAEVEQSGQQWTHANMLRYCEGIE</sequence>
<name>A0A5B1BHR5_MYCSI</name>
<protein>
    <submittedName>
        <fullName evidence="1">Uncharacterized protein</fullName>
    </submittedName>
</protein>
<dbReference type="Proteomes" id="UP000324701">
    <property type="component" value="Unassembled WGS sequence"/>
</dbReference>
<dbReference type="RefSeq" id="WP_149655938.1">
    <property type="nucleotide sequence ID" value="NZ_VTZN01000187.1"/>
</dbReference>
<gene>
    <name evidence="1" type="ORF">F0Q45_21970</name>
</gene>
<organism evidence="1 2">
    <name type="scientific">Mycobacterium simiae</name>
    <name type="common">Mycobacterium habana</name>
    <dbReference type="NCBI Taxonomy" id="1784"/>
    <lineage>
        <taxon>Bacteria</taxon>
        <taxon>Bacillati</taxon>
        <taxon>Actinomycetota</taxon>
        <taxon>Actinomycetes</taxon>
        <taxon>Mycobacteriales</taxon>
        <taxon>Mycobacteriaceae</taxon>
        <taxon>Mycobacterium</taxon>
        <taxon>Mycobacterium simiae complex</taxon>
    </lineage>
</organism>
<evidence type="ECO:0000313" key="1">
    <source>
        <dbReference type="EMBL" id="KAA1248197.1"/>
    </source>
</evidence>
<keyword evidence="2" id="KW-1185">Reference proteome</keyword>
<comment type="caution">
    <text evidence="1">The sequence shown here is derived from an EMBL/GenBank/DDBJ whole genome shotgun (WGS) entry which is preliminary data.</text>
</comment>
<dbReference type="EMBL" id="VTZN01000187">
    <property type="protein sequence ID" value="KAA1248197.1"/>
    <property type="molecule type" value="Genomic_DNA"/>
</dbReference>